<sequence>MTAEVAIEFTESNVTTAINQTNDRPASGHQYQDGLQNTSTTNVILQPEGSKSELAATIAGYRASKTLEGNIHAPDNTSRTLASRQ</sequence>
<evidence type="ECO:0000313" key="1">
    <source>
        <dbReference type="EMBL" id="AWV47191.1"/>
    </source>
</evidence>
<dbReference type="AlphaFoldDB" id="A0AAD0KTM1"/>
<gene>
    <name evidence="1" type="ORF">DIJ64_01140</name>
</gene>
<name>A0AAD0KTM1_MYCLR</name>
<proteinExistence type="predicted"/>
<organism evidence="1 2">
    <name type="scientific">Mycobacterium leprae</name>
    <dbReference type="NCBI Taxonomy" id="1769"/>
    <lineage>
        <taxon>Bacteria</taxon>
        <taxon>Bacillati</taxon>
        <taxon>Actinomycetota</taxon>
        <taxon>Actinomycetes</taxon>
        <taxon>Mycobacteriales</taxon>
        <taxon>Mycobacteriaceae</taxon>
        <taxon>Mycobacterium</taxon>
    </lineage>
</organism>
<accession>A0AAD0KTM1</accession>
<reference evidence="1 2" key="1">
    <citation type="submission" date="2018-05" db="EMBL/GenBank/DDBJ databases">
        <title>Evolution of small genomes with special reference to Mycobacterium leprae.</title>
        <authorList>
            <person name="Mohanty P.S."/>
            <person name="Bansal A.K."/>
            <person name="Gupta U.D."/>
            <person name="Naaz F."/>
            <person name="Dwivedi V.D."/>
            <person name="Singh H."/>
            <person name="Gupta G."/>
            <person name="Sharma S."/>
            <person name="Arora M."/>
        </authorList>
    </citation>
    <scope>NUCLEOTIDE SEQUENCE [LARGE SCALE GENOMIC DNA]</scope>
    <source>
        <strain evidence="1 2">MRHRU-235-G</strain>
    </source>
</reference>
<evidence type="ECO:0000313" key="2">
    <source>
        <dbReference type="Proteomes" id="UP000249682"/>
    </source>
</evidence>
<protein>
    <submittedName>
        <fullName evidence="1">Uncharacterized protein</fullName>
    </submittedName>
</protein>
<dbReference type="EMBL" id="CP029543">
    <property type="protein sequence ID" value="AWV47191.1"/>
    <property type="molecule type" value="Genomic_DNA"/>
</dbReference>
<dbReference type="Proteomes" id="UP000249682">
    <property type="component" value="Chromosome"/>
</dbReference>